<evidence type="ECO:0000256" key="1">
    <source>
        <dbReference type="ARBA" id="ARBA00022884"/>
    </source>
</evidence>
<keyword evidence="4" id="KW-1185">Reference proteome</keyword>
<feature type="domain" description="CID" evidence="2">
    <location>
        <begin position="1"/>
        <end position="143"/>
    </location>
</feature>
<dbReference type="PANTHER" id="PTHR23140">
    <property type="entry name" value="RNA PROCESSING PROTEIN LD23810P"/>
    <property type="match status" value="1"/>
</dbReference>
<dbReference type="InterPro" id="IPR051485">
    <property type="entry name" value="SR-CTD_assoc_factor"/>
</dbReference>
<dbReference type="Proteomes" id="UP000194236">
    <property type="component" value="Unassembled WGS sequence"/>
</dbReference>
<dbReference type="OrthoDB" id="377209at2759"/>
<dbReference type="GO" id="GO:0005634">
    <property type="term" value="C:nucleus"/>
    <property type="evidence" value="ECO:0007669"/>
    <property type="project" value="TreeGrafter"/>
</dbReference>
<protein>
    <recommendedName>
        <fullName evidence="2">CID domain-containing protein</fullName>
    </recommendedName>
</protein>
<dbReference type="PANTHER" id="PTHR23140:SF0">
    <property type="entry name" value="U2 SNRNP-ASSOCIATED SURP MOTIF-CONTAINING PROTEIN"/>
    <property type="match status" value="1"/>
</dbReference>
<dbReference type="Gene3D" id="1.25.40.90">
    <property type="match status" value="1"/>
</dbReference>
<dbReference type="InterPro" id="IPR006569">
    <property type="entry name" value="CID_dom"/>
</dbReference>
<comment type="caution">
    <text evidence="3">The sequence shown here is derived from an EMBL/GenBank/DDBJ whole genome shotgun (WGS) entry which is preliminary data.</text>
</comment>
<dbReference type="AlphaFoldDB" id="A0A1Y3BRJ7"/>
<sequence length="143" mass="16666">MLRALGPQRSKIGDMMVFCIEHADSWEEIVECITDSLCISETPLYKKIARLFLVSDILHNCSVKVSNVSNYRKGFQSKLPDIFQSFYQSYNQIEGRLKAEQFKVFQYFYVKLLLTNFRFIIATCNELFSSMGRLGYLFIGFSH</sequence>
<evidence type="ECO:0000259" key="2">
    <source>
        <dbReference type="PROSITE" id="PS51391"/>
    </source>
</evidence>
<name>A0A1Y3BRJ7_EURMA</name>
<dbReference type="SMART" id="SM00582">
    <property type="entry name" value="RPR"/>
    <property type="match status" value="1"/>
</dbReference>
<gene>
    <name evidence="3" type="ORF">BLA29_012015</name>
</gene>
<dbReference type="EMBL" id="MUJZ01007231">
    <property type="protein sequence ID" value="OTF82687.1"/>
    <property type="molecule type" value="Genomic_DNA"/>
</dbReference>
<keyword evidence="1" id="KW-0694">RNA-binding</keyword>
<dbReference type="PROSITE" id="PS51391">
    <property type="entry name" value="CID"/>
    <property type="match status" value="1"/>
</dbReference>
<accession>A0A1Y3BRJ7</accession>
<reference evidence="3 4" key="1">
    <citation type="submission" date="2017-03" db="EMBL/GenBank/DDBJ databases">
        <title>Genome Survey of Euroglyphus maynei.</title>
        <authorList>
            <person name="Arlian L.G."/>
            <person name="Morgan M.S."/>
            <person name="Rider S.D."/>
        </authorList>
    </citation>
    <scope>NUCLEOTIDE SEQUENCE [LARGE SCALE GENOMIC DNA]</scope>
    <source>
        <strain evidence="3">Arlian Lab</strain>
        <tissue evidence="3">Whole body</tissue>
    </source>
</reference>
<proteinExistence type="predicted"/>
<evidence type="ECO:0000313" key="3">
    <source>
        <dbReference type="EMBL" id="OTF82687.1"/>
    </source>
</evidence>
<dbReference type="Pfam" id="PF04818">
    <property type="entry name" value="CID"/>
    <property type="match status" value="1"/>
</dbReference>
<organism evidence="3 4">
    <name type="scientific">Euroglyphus maynei</name>
    <name type="common">Mayne's house dust mite</name>
    <dbReference type="NCBI Taxonomy" id="6958"/>
    <lineage>
        <taxon>Eukaryota</taxon>
        <taxon>Metazoa</taxon>
        <taxon>Ecdysozoa</taxon>
        <taxon>Arthropoda</taxon>
        <taxon>Chelicerata</taxon>
        <taxon>Arachnida</taxon>
        <taxon>Acari</taxon>
        <taxon>Acariformes</taxon>
        <taxon>Sarcoptiformes</taxon>
        <taxon>Astigmata</taxon>
        <taxon>Psoroptidia</taxon>
        <taxon>Analgoidea</taxon>
        <taxon>Pyroglyphidae</taxon>
        <taxon>Pyroglyphinae</taxon>
        <taxon>Euroglyphus</taxon>
    </lineage>
</organism>
<dbReference type="SUPFAM" id="SSF48464">
    <property type="entry name" value="ENTH/VHS domain"/>
    <property type="match status" value="1"/>
</dbReference>
<evidence type="ECO:0000313" key="4">
    <source>
        <dbReference type="Proteomes" id="UP000194236"/>
    </source>
</evidence>
<dbReference type="InterPro" id="IPR008942">
    <property type="entry name" value="ENTH_VHS"/>
</dbReference>
<dbReference type="GO" id="GO:0003723">
    <property type="term" value="F:RNA binding"/>
    <property type="evidence" value="ECO:0007669"/>
    <property type="project" value="UniProtKB-KW"/>
</dbReference>